<feature type="domain" description="AB hydrolase-1" evidence="3">
    <location>
        <begin position="49"/>
        <end position="302"/>
    </location>
</feature>
<dbReference type="PIRSF" id="PIRSF005539">
    <property type="entry name" value="Pept_S33_TRI_F1"/>
    <property type="match status" value="1"/>
</dbReference>
<gene>
    <name evidence="4" type="ORF">METZ01_LOCUS205189</name>
</gene>
<dbReference type="Pfam" id="PF00561">
    <property type="entry name" value="Abhydrolase_1"/>
    <property type="match status" value="1"/>
</dbReference>
<dbReference type="InterPro" id="IPR000073">
    <property type="entry name" value="AB_hydrolase_1"/>
</dbReference>
<dbReference type="InterPro" id="IPR005945">
    <property type="entry name" value="Pro_imino_pep"/>
</dbReference>
<proteinExistence type="inferred from homology"/>
<dbReference type="PRINTS" id="PR00793">
    <property type="entry name" value="PROAMNOPTASE"/>
</dbReference>
<dbReference type="InterPro" id="IPR002410">
    <property type="entry name" value="Peptidase_S33"/>
</dbReference>
<dbReference type="PANTHER" id="PTHR43798">
    <property type="entry name" value="MONOACYLGLYCEROL LIPASE"/>
    <property type="match status" value="1"/>
</dbReference>
<name>A0A382EPP1_9ZZZZ</name>
<dbReference type="GO" id="GO:0016020">
    <property type="term" value="C:membrane"/>
    <property type="evidence" value="ECO:0007669"/>
    <property type="project" value="TreeGrafter"/>
</dbReference>
<keyword evidence="2" id="KW-0378">Hydrolase</keyword>
<dbReference type="EMBL" id="UINC01045502">
    <property type="protein sequence ID" value="SVB52335.1"/>
    <property type="molecule type" value="Genomic_DNA"/>
</dbReference>
<dbReference type="GO" id="GO:0008233">
    <property type="term" value="F:peptidase activity"/>
    <property type="evidence" value="ECO:0007669"/>
    <property type="project" value="InterPro"/>
</dbReference>
<dbReference type="SUPFAM" id="SSF53474">
    <property type="entry name" value="alpha/beta-Hydrolases"/>
    <property type="match status" value="1"/>
</dbReference>
<evidence type="ECO:0000256" key="2">
    <source>
        <dbReference type="ARBA" id="ARBA00022801"/>
    </source>
</evidence>
<dbReference type="PANTHER" id="PTHR43798:SF33">
    <property type="entry name" value="HYDROLASE, PUTATIVE (AFU_ORTHOLOGUE AFUA_2G14860)-RELATED"/>
    <property type="match status" value="1"/>
</dbReference>
<organism evidence="4">
    <name type="scientific">marine metagenome</name>
    <dbReference type="NCBI Taxonomy" id="408172"/>
    <lineage>
        <taxon>unclassified sequences</taxon>
        <taxon>metagenomes</taxon>
        <taxon>ecological metagenomes</taxon>
    </lineage>
</organism>
<comment type="similarity">
    <text evidence="1">Belongs to the peptidase S33 family.</text>
</comment>
<accession>A0A382EPP1</accession>
<dbReference type="NCBIfam" id="TIGR01250">
    <property type="entry name" value="pro_imino_pep_2"/>
    <property type="match status" value="1"/>
</dbReference>
<dbReference type="InterPro" id="IPR029058">
    <property type="entry name" value="AB_hydrolase_fold"/>
</dbReference>
<evidence type="ECO:0000313" key="4">
    <source>
        <dbReference type="EMBL" id="SVB52335.1"/>
    </source>
</evidence>
<sequence>MKKIISLIFTGILLFIYGCEATDGVEMIEIKGGHKVWTKKSGNNKNIKLLLLHGGPGATHEYFKILDKYLPQEEIEYYYYDQFGSYNSDPSKDSSDWTIGRFVEEVETVRQKLGLNNSNFFLLGHSWGGLLAMEYALKYQENLKGLIISNMMASIPDYNDYANNVLGPQMPTEVLSEIKELEANEDYGNPRYMELLIPYHYEKHVLRIPVDEWPDEVNNAFANINQDMYVAMQGPSEFGASGLLEFWDVKNRLSDIKTPSLVIGALHDTMDPEHMEWMSKTLPNGSFLLCEKGSHMAMWDDPDVYANGIITFLKRGEK</sequence>
<dbReference type="InterPro" id="IPR050266">
    <property type="entry name" value="AB_hydrolase_sf"/>
</dbReference>
<evidence type="ECO:0000259" key="3">
    <source>
        <dbReference type="Pfam" id="PF00561"/>
    </source>
</evidence>
<protein>
    <recommendedName>
        <fullName evidence="3">AB hydrolase-1 domain-containing protein</fullName>
    </recommendedName>
</protein>
<dbReference type="GO" id="GO:0006508">
    <property type="term" value="P:proteolysis"/>
    <property type="evidence" value="ECO:0007669"/>
    <property type="project" value="InterPro"/>
</dbReference>
<reference evidence="4" key="1">
    <citation type="submission" date="2018-05" db="EMBL/GenBank/DDBJ databases">
        <authorList>
            <person name="Lanie J.A."/>
            <person name="Ng W.-L."/>
            <person name="Kazmierczak K.M."/>
            <person name="Andrzejewski T.M."/>
            <person name="Davidsen T.M."/>
            <person name="Wayne K.J."/>
            <person name="Tettelin H."/>
            <person name="Glass J.I."/>
            <person name="Rusch D."/>
            <person name="Podicherti R."/>
            <person name="Tsui H.-C.T."/>
            <person name="Winkler M.E."/>
        </authorList>
    </citation>
    <scope>NUCLEOTIDE SEQUENCE</scope>
</reference>
<evidence type="ECO:0000256" key="1">
    <source>
        <dbReference type="ARBA" id="ARBA00010088"/>
    </source>
</evidence>
<dbReference type="PROSITE" id="PS51257">
    <property type="entry name" value="PROKAR_LIPOPROTEIN"/>
    <property type="match status" value="1"/>
</dbReference>
<dbReference type="AlphaFoldDB" id="A0A382EPP1"/>
<dbReference type="Gene3D" id="3.40.50.1820">
    <property type="entry name" value="alpha/beta hydrolase"/>
    <property type="match status" value="1"/>
</dbReference>